<dbReference type="RefSeq" id="XP_013269392.1">
    <property type="nucleotide sequence ID" value="XM_013413938.1"/>
</dbReference>
<gene>
    <name evidence="2" type="ORF">Z518_08195</name>
</gene>
<name>A0A0D2IG57_9EURO</name>
<dbReference type="Proteomes" id="UP000053617">
    <property type="component" value="Unassembled WGS sequence"/>
</dbReference>
<dbReference type="AlphaFoldDB" id="A0A0D2IG57"/>
<keyword evidence="1" id="KW-0732">Signal</keyword>
<feature type="signal peptide" evidence="1">
    <location>
        <begin position="1"/>
        <end position="23"/>
    </location>
</feature>
<dbReference type="Gene3D" id="3.40.50.720">
    <property type="entry name" value="NAD(P)-binding Rossmann-like Domain"/>
    <property type="match status" value="1"/>
</dbReference>
<accession>A0A0D2IG57</accession>
<dbReference type="VEuPathDB" id="FungiDB:Z518_08195"/>
<sequence length="129" mass="14733">MAFLAHICFASLFSLLNVGRRYTASVDTCPKLKEVYRRMLSILSLSQSPYEIATLLKENNIQNVNHVFFAHIQPPPSLQPNAEELSEVNGKLVWDFANALKIAKIKPNRFMLRISRKYYGVHLGLSKQL</sequence>
<organism evidence="2 3">
    <name type="scientific">Rhinocladiella mackenziei CBS 650.93</name>
    <dbReference type="NCBI Taxonomy" id="1442369"/>
    <lineage>
        <taxon>Eukaryota</taxon>
        <taxon>Fungi</taxon>
        <taxon>Dikarya</taxon>
        <taxon>Ascomycota</taxon>
        <taxon>Pezizomycotina</taxon>
        <taxon>Eurotiomycetes</taxon>
        <taxon>Chaetothyriomycetidae</taxon>
        <taxon>Chaetothyriales</taxon>
        <taxon>Herpotrichiellaceae</taxon>
        <taxon>Rhinocladiella</taxon>
    </lineage>
</organism>
<evidence type="ECO:0000256" key="1">
    <source>
        <dbReference type="SAM" id="SignalP"/>
    </source>
</evidence>
<reference evidence="2 3" key="1">
    <citation type="submission" date="2015-01" db="EMBL/GenBank/DDBJ databases">
        <title>The Genome Sequence of Rhinocladiella mackenzie CBS 650.93.</title>
        <authorList>
            <consortium name="The Broad Institute Genomics Platform"/>
            <person name="Cuomo C."/>
            <person name="de Hoog S."/>
            <person name="Gorbushina A."/>
            <person name="Stielow B."/>
            <person name="Teixiera M."/>
            <person name="Abouelleil A."/>
            <person name="Chapman S.B."/>
            <person name="Priest M."/>
            <person name="Young S.K."/>
            <person name="Wortman J."/>
            <person name="Nusbaum C."/>
            <person name="Birren B."/>
        </authorList>
    </citation>
    <scope>NUCLEOTIDE SEQUENCE [LARGE SCALE GENOMIC DNA]</scope>
    <source>
        <strain evidence="2 3">CBS 650.93</strain>
    </source>
</reference>
<keyword evidence="3" id="KW-1185">Reference proteome</keyword>
<dbReference type="HOGENOM" id="CLU_1950006_0_0_1"/>
<evidence type="ECO:0000313" key="2">
    <source>
        <dbReference type="EMBL" id="KIX02256.1"/>
    </source>
</evidence>
<proteinExistence type="predicted"/>
<dbReference type="GeneID" id="25296266"/>
<evidence type="ECO:0000313" key="3">
    <source>
        <dbReference type="Proteomes" id="UP000053617"/>
    </source>
</evidence>
<feature type="chain" id="PRO_5002255371" evidence="1">
    <location>
        <begin position="24"/>
        <end position="129"/>
    </location>
</feature>
<dbReference type="STRING" id="1442369.A0A0D2IG57"/>
<dbReference type="EMBL" id="KN847480">
    <property type="protein sequence ID" value="KIX02256.1"/>
    <property type="molecule type" value="Genomic_DNA"/>
</dbReference>
<protein>
    <submittedName>
        <fullName evidence="2">Uncharacterized protein</fullName>
    </submittedName>
</protein>